<proteinExistence type="predicted"/>
<reference evidence="1" key="1">
    <citation type="submission" date="2023-04" db="EMBL/GenBank/DDBJ databases">
        <title>A chromosome-level genome assembly of the parasitoid wasp Eretmocerus hayati.</title>
        <authorList>
            <person name="Zhong Y."/>
            <person name="Liu S."/>
            <person name="Liu Y."/>
        </authorList>
    </citation>
    <scope>NUCLEOTIDE SEQUENCE</scope>
    <source>
        <strain evidence="1">ZJU_SS_LIU_2023</strain>
    </source>
</reference>
<dbReference type="Proteomes" id="UP001239111">
    <property type="component" value="Chromosome 3"/>
</dbReference>
<protein>
    <submittedName>
        <fullName evidence="1">Uncharacterized protein</fullName>
    </submittedName>
</protein>
<sequence length="891" mass="104330">MEDLDLEEDDYRECPSEPSDDDRIAELVEEKPPIVHQFDDLLIEDDEEGEEGEDGIRVIRRDLQKQKLKRVRRKLGLIWLNWPEKGVGRTISDANDGYSSISDIEKVLLWYAENFRRQYVRLYPKRKPLLLTCANECGVQKFVSSSVRRSLLSYPDLTTWQGCAKFVSDFVKYEPPGEIITLPEHLHSPTHLLSHQRGNSFEMSTLLVCLLLGLGYNAYVVSGYASREVSLCDLTMISCPYLDETVSPEPPPPKIDESKYRPRSPLNFDSKYLEGVEAKKRRKKEEEMRQREEERRKIIMELERPPPDPRFGQRVHSWVLILPGGSRPTASSDDGSHVTEPLFVEATTGNSLSPRDSVSEKLYLGIESIWNHENYWVNMQDCGNACMELEWNLSDVKAWEHLLPGEPERLRLNQEDEDDEDEETKTRRNFHMVVPASYVDKLEVPFQNYERRYPNGHKTIFYKKTKVKLFGPYVRSDGMVQSITKYDDYGYNMPLVVYEKFLNRNDHLEGSVKRFDKHLVIDYYATGRPDFCRAHEYSMHDHGKADEERTLDYNPIKRLDNLYRIKMHPLYVVQEYENREDGLMSRFAEYSPFIEDNNMEDIHNRTILKIVEKFHLIEQVSSGKNIATREFDFVDNEIRLTYHYSGGQYTQATRSYIKPPISERGDKLVFTSEMTQSYNPDPLAPPDNFDDLIVDLEKQLIDEEVSVSQIRKAETEVDEFITIRKKEFASPQLNVSLFDPIRNQDSVKGYVAEEEKKKAQMQREVEGDIDVLSPYLARLGNLKYLTINQASQIKNDCLNDFKNTMVNRANDMMSYFKSCSDELEKMQTKMTHEDLSREEKEKLMVDIEEMDLKLRSLEVRLERHRELTPIRYRKLVGVLKQDRRLSILMDR</sequence>
<organism evidence="1 2">
    <name type="scientific">Eretmocerus hayati</name>
    <dbReference type="NCBI Taxonomy" id="131215"/>
    <lineage>
        <taxon>Eukaryota</taxon>
        <taxon>Metazoa</taxon>
        <taxon>Ecdysozoa</taxon>
        <taxon>Arthropoda</taxon>
        <taxon>Hexapoda</taxon>
        <taxon>Insecta</taxon>
        <taxon>Pterygota</taxon>
        <taxon>Neoptera</taxon>
        <taxon>Endopterygota</taxon>
        <taxon>Hymenoptera</taxon>
        <taxon>Apocrita</taxon>
        <taxon>Proctotrupomorpha</taxon>
        <taxon>Chalcidoidea</taxon>
        <taxon>Aphelinidae</taxon>
        <taxon>Aphelininae</taxon>
        <taxon>Eretmocerus</taxon>
    </lineage>
</organism>
<accession>A0ACC2NT95</accession>
<evidence type="ECO:0000313" key="2">
    <source>
        <dbReference type="Proteomes" id="UP001239111"/>
    </source>
</evidence>
<evidence type="ECO:0000313" key="1">
    <source>
        <dbReference type="EMBL" id="KAJ8674312.1"/>
    </source>
</evidence>
<gene>
    <name evidence="1" type="ORF">QAD02_005574</name>
</gene>
<keyword evidence="2" id="KW-1185">Reference proteome</keyword>
<dbReference type="EMBL" id="CM056743">
    <property type="protein sequence ID" value="KAJ8674312.1"/>
    <property type="molecule type" value="Genomic_DNA"/>
</dbReference>
<name>A0ACC2NT95_9HYME</name>
<comment type="caution">
    <text evidence="1">The sequence shown here is derived from an EMBL/GenBank/DDBJ whole genome shotgun (WGS) entry which is preliminary data.</text>
</comment>